<dbReference type="RefSeq" id="WP_194536959.1">
    <property type="nucleotide sequence ID" value="NZ_JACEFB010000002.1"/>
</dbReference>
<gene>
    <name evidence="2" type="ORF">H0921_05120</name>
</gene>
<keyword evidence="3" id="KW-1185">Reference proteome</keyword>
<protein>
    <submittedName>
        <fullName evidence="2">Uncharacterized protein</fullName>
    </submittedName>
</protein>
<evidence type="ECO:0000313" key="2">
    <source>
        <dbReference type="EMBL" id="MBA2225542.1"/>
    </source>
</evidence>
<evidence type="ECO:0000313" key="3">
    <source>
        <dbReference type="Proteomes" id="UP000542342"/>
    </source>
</evidence>
<keyword evidence="1" id="KW-0472">Membrane</keyword>
<comment type="caution">
    <text evidence="2">The sequence shown here is derived from an EMBL/GenBank/DDBJ whole genome shotgun (WGS) entry which is preliminary data.</text>
</comment>
<proteinExistence type="predicted"/>
<dbReference type="AlphaFoldDB" id="A0A7V8VCJ8"/>
<keyword evidence="1" id="KW-1133">Transmembrane helix</keyword>
<evidence type="ECO:0000256" key="1">
    <source>
        <dbReference type="SAM" id="Phobius"/>
    </source>
</evidence>
<feature type="transmembrane region" description="Helical" evidence="1">
    <location>
        <begin position="21"/>
        <end position="43"/>
    </location>
</feature>
<name>A0A7V8VCJ8_9BACT</name>
<accession>A0A7V8VCJ8</accession>
<organism evidence="2 3">
    <name type="scientific">Thermogemmata fonticola</name>
    <dbReference type="NCBI Taxonomy" id="2755323"/>
    <lineage>
        <taxon>Bacteria</taxon>
        <taxon>Pseudomonadati</taxon>
        <taxon>Planctomycetota</taxon>
        <taxon>Planctomycetia</taxon>
        <taxon>Gemmatales</taxon>
        <taxon>Gemmataceae</taxon>
        <taxon>Thermogemmata</taxon>
    </lineage>
</organism>
<reference evidence="2 3" key="1">
    <citation type="submission" date="2020-07" db="EMBL/GenBank/DDBJ databases">
        <title>Thermogemmata thermophila gen. nov., sp. nov., a novel moderate thermophilic planctomycete from a Kamchatka hot spring.</title>
        <authorList>
            <person name="Elcheninov A.G."/>
            <person name="Podosokorskaya O.A."/>
            <person name="Kovaleva O.L."/>
            <person name="Novikov A."/>
            <person name="Bonch-Osmolovskaya E.A."/>
            <person name="Toshchakov S.V."/>
            <person name="Kublanov I.V."/>
        </authorList>
    </citation>
    <scope>NUCLEOTIDE SEQUENCE [LARGE SCALE GENOMIC DNA]</scope>
    <source>
        <strain evidence="2 3">2918</strain>
    </source>
</reference>
<dbReference type="Proteomes" id="UP000542342">
    <property type="component" value="Unassembled WGS sequence"/>
</dbReference>
<keyword evidence="1" id="KW-0812">Transmembrane</keyword>
<dbReference type="EMBL" id="JACEFB010000002">
    <property type="protein sequence ID" value="MBA2225542.1"/>
    <property type="molecule type" value="Genomic_DNA"/>
</dbReference>
<sequence>MNKQATTGDTASLGTRLRAMLRVAVPLAVLTSVVFGITFFAQYSPRIEEEKESVSPVTAGSGEPPLRFFSSERRWDPPTEEAAYRGLYLLAPSAFAARDAEDRSRFNLQDRIFPGFFEVGSQVHSASFWCENRHNQAALLQLERVSCMSCSGGRFAVLPRELTQKMLQMQAAAILPQFGVNLLPLGQAGPAARLGAYLEQPSSWQAYRFRDEPHATFRMPAANNPDGWSPQWGILELQFLVETYGAREPLRANFITLLEGSNQFSYNTFIIHFEGVNPFEVSPATLSIGELREESPPKQYDLIVYSSTRGFSADATSAQVFVPPSVDIRLPRGLPGTPGPFVSVGPPQPLSAEEMSAFRQRLMAEQKRPIRVTAAYRYPVLIQPSVGGQRIDIGQLVREIWFAAPGALERGVRLSGVVRGQVWLDENASDINLGPFPLLRGVGPHTVYVFTERPDMVLVEVPSERSPRYLQVQLQRLPARGDRGCYELKLRVPSRTEEPEVEAGRLNGIVVLEIQGPRPQRIRIPVRGEARLGR</sequence>